<reference evidence="2" key="1">
    <citation type="journal article" date="2017" name="Genome Biol. Evol.">
        <title>The complete genome sequence of the phytopathogenic fungus Sclerotinia sclerotiorum reveals insights into the genome architecture of broad host range pathogens.</title>
        <authorList>
            <person name="Derbyshire M."/>
            <person name="Denton-Giles M."/>
            <person name="Hegedus D."/>
            <person name="Seifbarghy S."/>
            <person name="Rollins J."/>
            <person name="van Kan J."/>
            <person name="Seidl M.F."/>
            <person name="Faino L."/>
            <person name="Mbengue M."/>
            <person name="Navaud O."/>
            <person name="Raffaele S."/>
            <person name="Hammond-Kosack K."/>
            <person name="Heard S."/>
            <person name="Oliver R."/>
        </authorList>
    </citation>
    <scope>NUCLEOTIDE SEQUENCE [LARGE SCALE GENOMIC DNA]</scope>
    <source>
        <strain evidence="2">ATCC 18683 / 1980 / Ss-1</strain>
    </source>
</reference>
<protein>
    <submittedName>
        <fullName evidence="1">Uncharacterized protein</fullName>
    </submittedName>
</protein>
<dbReference type="Proteomes" id="UP000177798">
    <property type="component" value="Chromosome 12"/>
</dbReference>
<dbReference type="EMBL" id="CP017825">
    <property type="protein sequence ID" value="APA14034.1"/>
    <property type="molecule type" value="Genomic_DNA"/>
</dbReference>
<dbReference type="VEuPathDB" id="FungiDB:sscle_12g088040"/>
<organism evidence="1 2">
    <name type="scientific">Sclerotinia sclerotiorum (strain ATCC 18683 / 1980 / Ss-1)</name>
    <name type="common">White mold</name>
    <name type="synonym">Whetzelinia sclerotiorum</name>
    <dbReference type="NCBI Taxonomy" id="665079"/>
    <lineage>
        <taxon>Eukaryota</taxon>
        <taxon>Fungi</taxon>
        <taxon>Dikarya</taxon>
        <taxon>Ascomycota</taxon>
        <taxon>Pezizomycotina</taxon>
        <taxon>Leotiomycetes</taxon>
        <taxon>Helotiales</taxon>
        <taxon>Sclerotiniaceae</taxon>
        <taxon>Sclerotinia</taxon>
    </lineage>
</organism>
<dbReference type="AlphaFoldDB" id="A0A1D9QGG6"/>
<accession>A0A1D9QGG6</accession>
<evidence type="ECO:0000313" key="2">
    <source>
        <dbReference type="Proteomes" id="UP000177798"/>
    </source>
</evidence>
<name>A0A1D9QGG6_SCLS1</name>
<evidence type="ECO:0000313" key="1">
    <source>
        <dbReference type="EMBL" id="APA14034.1"/>
    </source>
</evidence>
<gene>
    <name evidence="1" type="ORF">sscle_12g088040</name>
</gene>
<proteinExistence type="predicted"/>
<sequence>MTPTLHGSLLYALLTGNINQYEQATEDTGILQIDESSSLILIRSGFDTYEDFTNSLWEHNYC</sequence>